<dbReference type="Pfam" id="PF06013">
    <property type="entry name" value="WXG100"/>
    <property type="match status" value="1"/>
</dbReference>
<dbReference type="GeneID" id="95406783"/>
<dbReference type="Proteomes" id="UP000706926">
    <property type="component" value="Unassembled WGS sequence"/>
</dbReference>
<sequence length="294" mass="29939">MSNRILITPEQLEQVSTQFAQSGQQSREIVDRLSRSILEMESQWEGMTRERFYGDYQQARATMNKYLECLQTISSDLKQISVKFRTTDEMINGAGAVPAGGVGAGILAGTAGAAGAAALAGSAGSGALGMTAAANSKPAGVQTASAEDLLDKALKGVEAEGSVVKNEENGLYTKAITGSASANLTEGASASGAVVEAGYENDYVQGSVSLVKGELEASVKDGTLSLGAEATLNKYEGGFKIPLPFTDRELHIGGSASLGTVGASAEVGKSGLKFHIPLGPGASLVGVGGSISVK</sequence>
<dbReference type="InterPro" id="IPR010310">
    <property type="entry name" value="T7SS_ESAT-6-like"/>
</dbReference>
<evidence type="ECO:0000313" key="2">
    <source>
        <dbReference type="Proteomes" id="UP000706926"/>
    </source>
</evidence>
<dbReference type="NCBIfam" id="TIGR03930">
    <property type="entry name" value="WXG100_ESAT6"/>
    <property type="match status" value="1"/>
</dbReference>
<dbReference type="Gene3D" id="1.10.287.850">
    <property type="entry name" value="HP0062-like domain"/>
    <property type="match status" value="1"/>
</dbReference>
<name>A0ABS4FIC8_9BACL</name>
<gene>
    <name evidence="1" type="ORF">J2Z18_004897</name>
</gene>
<organism evidence="1 2">
    <name type="scientific">Paenibacillus lactis</name>
    <dbReference type="NCBI Taxonomy" id="228574"/>
    <lineage>
        <taxon>Bacteria</taxon>
        <taxon>Bacillati</taxon>
        <taxon>Bacillota</taxon>
        <taxon>Bacilli</taxon>
        <taxon>Bacillales</taxon>
        <taxon>Paenibacillaceae</taxon>
        <taxon>Paenibacillus</taxon>
    </lineage>
</organism>
<comment type="caution">
    <text evidence="1">The sequence shown here is derived from an EMBL/GenBank/DDBJ whole genome shotgun (WGS) entry which is preliminary data.</text>
</comment>
<dbReference type="EMBL" id="JAGGKI010000016">
    <property type="protein sequence ID" value="MBP1895787.1"/>
    <property type="molecule type" value="Genomic_DNA"/>
</dbReference>
<accession>A0ABS4FIC8</accession>
<dbReference type="SUPFAM" id="SSF140453">
    <property type="entry name" value="EsxAB dimer-like"/>
    <property type="match status" value="1"/>
</dbReference>
<protein>
    <submittedName>
        <fullName evidence="1">WXG100 family type VII secretion target</fullName>
    </submittedName>
</protein>
<dbReference type="InterPro" id="IPR036689">
    <property type="entry name" value="ESAT-6-like_sf"/>
</dbReference>
<dbReference type="RefSeq" id="WP_007128514.1">
    <property type="nucleotide sequence ID" value="NZ_BOSA01000029.1"/>
</dbReference>
<reference evidence="1 2" key="1">
    <citation type="submission" date="2021-03" db="EMBL/GenBank/DDBJ databases">
        <title>Genomic Encyclopedia of Type Strains, Phase IV (KMG-IV): sequencing the most valuable type-strain genomes for metagenomic binning, comparative biology and taxonomic classification.</title>
        <authorList>
            <person name="Goeker M."/>
        </authorList>
    </citation>
    <scope>NUCLEOTIDE SEQUENCE [LARGE SCALE GENOMIC DNA]</scope>
    <source>
        <strain evidence="1 2">DSM 15596</strain>
    </source>
</reference>
<keyword evidence="2" id="KW-1185">Reference proteome</keyword>
<proteinExistence type="predicted"/>
<evidence type="ECO:0000313" key="1">
    <source>
        <dbReference type="EMBL" id="MBP1895787.1"/>
    </source>
</evidence>